<dbReference type="SUPFAM" id="SSF52141">
    <property type="entry name" value="Uracil-DNA glycosylase-like"/>
    <property type="match status" value="1"/>
</dbReference>
<keyword evidence="9" id="KW-0408">Iron</keyword>
<evidence type="ECO:0000256" key="11">
    <source>
        <dbReference type="ARBA" id="ARBA00023204"/>
    </source>
</evidence>
<evidence type="ECO:0000259" key="12">
    <source>
        <dbReference type="SMART" id="SM00986"/>
    </source>
</evidence>
<comment type="caution">
    <text evidence="13">The sequence shown here is derived from an EMBL/GenBank/DDBJ whole genome shotgun (WGS) entry which is preliminary data.</text>
</comment>
<keyword evidence="5" id="KW-0004">4Fe-4S</keyword>
<comment type="similarity">
    <text evidence="2">Belongs to the uracil-DNA glycosylase (UDG) superfamily. Type 4 (UDGa) family.</text>
</comment>
<name>A0ABQ0K0A9_9BACT</name>
<organism evidence="13 14">
    <name type="scientific">Candidatus Brocadia sinica JPN1</name>
    <dbReference type="NCBI Taxonomy" id="1197129"/>
    <lineage>
        <taxon>Bacteria</taxon>
        <taxon>Pseudomonadati</taxon>
        <taxon>Planctomycetota</taxon>
        <taxon>Candidatus Brocadiia</taxon>
        <taxon>Candidatus Brocadiales</taxon>
        <taxon>Candidatus Brocadiaceae</taxon>
        <taxon>Candidatus Brocadia</taxon>
    </lineage>
</organism>
<dbReference type="Proteomes" id="UP000032309">
    <property type="component" value="Unassembled WGS sequence"/>
</dbReference>
<dbReference type="Gene3D" id="3.40.470.10">
    <property type="entry name" value="Uracil-DNA glycosylase-like domain"/>
    <property type="match status" value="1"/>
</dbReference>
<dbReference type="InterPro" id="IPR051536">
    <property type="entry name" value="UDG_Type-4/5"/>
</dbReference>
<feature type="domain" description="Uracil-DNA glycosylase-like" evidence="12">
    <location>
        <begin position="123"/>
        <end position="269"/>
    </location>
</feature>
<evidence type="ECO:0000256" key="3">
    <source>
        <dbReference type="ARBA" id="ARBA00012030"/>
    </source>
</evidence>
<dbReference type="NCBIfam" id="TIGR00758">
    <property type="entry name" value="UDG_fam4"/>
    <property type="match status" value="1"/>
</dbReference>
<dbReference type="PANTHER" id="PTHR33693">
    <property type="entry name" value="TYPE-5 URACIL-DNA GLYCOSYLASE"/>
    <property type="match status" value="1"/>
</dbReference>
<dbReference type="RefSeq" id="WP_200891753.1">
    <property type="nucleotide sequence ID" value="NZ_BAFN01000001.1"/>
</dbReference>
<dbReference type="InterPro" id="IPR036895">
    <property type="entry name" value="Uracil-DNA_glycosylase-like_sf"/>
</dbReference>
<keyword evidence="8" id="KW-0378">Hydrolase</keyword>
<keyword evidence="7" id="KW-0227">DNA damage</keyword>
<accession>A0ABQ0K0A9</accession>
<keyword evidence="11" id="KW-0234">DNA repair</keyword>
<keyword evidence="14" id="KW-1185">Reference proteome</keyword>
<dbReference type="EMBL" id="BAFN01000001">
    <property type="protein sequence ID" value="GAN34383.1"/>
    <property type="molecule type" value="Genomic_DNA"/>
</dbReference>
<evidence type="ECO:0000256" key="7">
    <source>
        <dbReference type="ARBA" id="ARBA00022763"/>
    </source>
</evidence>
<dbReference type="InterPro" id="IPR005122">
    <property type="entry name" value="Uracil-DNA_glycosylase-like"/>
</dbReference>
<evidence type="ECO:0000256" key="9">
    <source>
        <dbReference type="ARBA" id="ARBA00023004"/>
    </source>
</evidence>
<dbReference type="InterPro" id="IPR005273">
    <property type="entry name" value="Ura-DNA_glyco_family4"/>
</dbReference>
<evidence type="ECO:0000313" key="14">
    <source>
        <dbReference type="Proteomes" id="UP000032309"/>
    </source>
</evidence>
<evidence type="ECO:0000256" key="4">
    <source>
        <dbReference type="ARBA" id="ARBA00019403"/>
    </source>
</evidence>
<keyword evidence="10" id="KW-0411">Iron-sulfur</keyword>
<evidence type="ECO:0000256" key="2">
    <source>
        <dbReference type="ARBA" id="ARBA00006521"/>
    </source>
</evidence>
<evidence type="ECO:0000256" key="5">
    <source>
        <dbReference type="ARBA" id="ARBA00022485"/>
    </source>
</evidence>
<dbReference type="SMART" id="SM00987">
    <property type="entry name" value="UreE_C"/>
    <property type="match status" value="1"/>
</dbReference>
<evidence type="ECO:0000313" key="13">
    <source>
        <dbReference type="EMBL" id="GAN34383.1"/>
    </source>
</evidence>
<keyword evidence="6" id="KW-0479">Metal-binding</keyword>
<evidence type="ECO:0000256" key="1">
    <source>
        <dbReference type="ARBA" id="ARBA00001400"/>
    </source>
</evidence>
<reference evidence="14" key="1">
    <citation type="journal article" date="2015" name="Genome Announc.">
        <title>Draft Genome Sequence of an Anaerobic Ammonium-Oxidizing Bacterium, "Candidatus Brocadia sinica".</title>
        <authorList>
            <person name="Oshiki M."/>
            <person name="Shinyako-Hata K."/>
            <person name="Satoh H."/>
            <person name="Okabe S."/>
        </authorList>
    </citation>
    <scope>NUCLEOTIDE SEQUENCE [LARGE SCALE GENOMIC DNA]</scope>
    <source>
        <strain evidence="14">JPN1</strain>
    </source>
</reference>
<dbReference type="SMART" id="SM00986">
    <property type="entry name" value="UDG"/>
    <property type="match status" value="1"/>
</dbReference>
<sequence>MHIDDIKQELTSIINAVKTKVEMEKGFGIEIITLSKPSRVMSPPSRNPLTESKRIETPAVGKQIQMVKGGANGRSPTVTVKPLGDQTSLSEKERRIQILEELKREMLACHKCPLSKTRTNLVFGVGNSMANLMFVGEAPGRDEDLQGEPFVGRAGQLLTKIIEAIGLNRSDVYIANVLKCRPPGNRNPLPEEIVLCMPYLLKQIEIIQPKVLCALGTFAAQTLLSTKAPVGTLRGKFHDYKGIPMMVTFHPAYLLRNPNDKVKVWEDMKKVRDFLGKLSEKDAQV</sequence>
<comment type="catalytic activity">
    <reaction evidence="1">
        <text>Hydrolyzes single-stranded DNA or mismatched double-stranded DNA and polynucleotides, releasing free uracil.</text>
        <dbReference type="EC" id="3.2.2.27"/>
    </reaction>
</comment>
<dbReference type="CDD" id="cd10030">
    <property type="entry name" value="UDG-F4_TTUDGA_SPO1dp_like"/>
    <property type="match status" value="1"/>
</dbReference>
<dbReference type="PANTHER" id="PTHR33693:SF1">
    <property type="entry name" value="TYPE-4 URACIL-DNA GLYCOSYLASE"/>
    <property type="match status" value="1"/>
</dbReference>
<evidence type="ECO:0000256" key="6">
    <source>
        <dbReference type="ARBA" id="ARBA00022723"/>
    </source>
</evidence>
<protein>
    <recommendedName>
        <fullName evidence="4">Type-4 uracil-DNA glycosylase</fullName>
        <ecNumber evidence="3">3.2.2.27</ecNumber>
    </recommendedName>
</protein>
<dbReference type="EC" id="3.2.2.27" evidence="3"/>
<proteinExistence type="inferred from homology"/>
<dbReference type="Pfam" id="PF03167">
    <property type="entry name" value="UDG"/>
    <property type="match status" value="1"/>
</dbReference>
<evidence type="ECO:0000256" key="10">
    <source>
        <dbReference type="ARBA" id="ARBA00023014"/>
    </source>
</evidence>
<gene>
    <name evidence="13" type="ORF">BROSI_A2919</name>
</gene>
<evidence type="ECO:0000256" key="8">
    <source>
        <dbReference type="ARBA" id="ARBA00022801"/>
    </source>
</evidence>